<dbReference type="EMBL" id="FMZZ01000007">
    <property type="protein sequence ID" value="SDD10403.1"/>
    <property type="molecule type" value="Genomic_DNA"/>
</dbReference>
<name>A0A1G6S157_9PSEU</name>
<proteinExistence type="predicted"/>
<evidence type="ECO:0000313" key="3">
    <source>
        <dbReference type="Proteomes" id="UP000199501"/>
    </source>
</evidence>
<organism evidence="2 3">
    <name type="scientific">Actinokineospora iranica</name>
    <dbReference type="NCBI Taxonomy" id="1271860"/>
    <lineage>
        <taxon>Bacteria</taxon>
        <taxon>Bacillati</taxon>
        <taxon>Actinomycetota</taxon>
        <taxon>Actinomycetes</taxon>
        <taxon>Pseudonocardiales</taxon>
        <taxon>Pseudonocardiaceae</taxon>
        <taxon>Actinokineospora</taxon>
    </lineage>
</organism>
<reference evidence="3" key="1">
    <citation type="submission" date="2016-10" db="EMBL/GenBank/DDBJ databases">
        <authorList>
            <person name="Varghese N."/>
            <person name="Submissions S."/>
        </authorList>
    </citation>
    <scope>NUCLEOTIDE SEQUENCE [LARGE SCALE GENOMIC DNA]</scope>
    <source>
        <strain evidence="3">IBRC-M 10403</strain>
    </source>
</reference>
<dbReference type="PROSITE" id="PS51257">
    <property type="entry name" value="PROKAR_LIPOPROTEIN"/>
    <property type="match status" value="1"/>
</dbReference>
<dbReference type="Proteomes" id="UP000199501">
    <property type="component" value="Unassembled WGS sequence"/>
</dbReference>
<dbReference type="AlphaFoldDB" id="A0A1G6S157"/>
<keyword evidence="3" id="KW-1185">Reference proteome</keyword>
<feature type="signal peptide" evidence="1">
    <location>
        <begin position="1"/>
        <end position="21"/>
    </location>
</feature>
<keyword evidence="1" id="KW-0732">Signal</keyword>
<sequence length="152" mass="14959">MTRGRIGWVVATLVAASACTAGVPGAPIAAPISAPTTSVPRADVAACADGDCEVTVTAAAVIAFEPRLRVGELTVRSIERNVVTLQIPMIGGAGFGCAGPDCSSTITGADEDGQTTGRASTRPGGRVTANGVAVEVLSVADGAAVLRISPTA</sequence>
<evidence type="ECO:0000256" key="1">
    <source>
        <dbReference type="SAM" id="SignalP"/>
    </source>
</evidence>
<protein>
    <submittedName>
        <fullName evidence="2">Uncharacterized protein</fullName>
    </submittedName>
</protein>
<gene>
    <name evidence="2" type="ORF">SAMN05216174_107148</name>
</gene>
<accession>A0A1G6S157</accession>
<feature type="chain" id="PRO_5039463266" evidence="1">
    <location>
        <begin position="22"/>
        <end position="152"/>
    </location>
</feature>
<evidence type="ECO:0000313" key="2">
    <source>
        <dbReference type="EMBL" id="SDD10403.1"/>
    </source>
</evidence>
<dbReference type="RefSeq" id="WP_091451246.1">
    <property type="nucleotide sequence ID" value="NZ_FMZZ01000007.1"/>
</dbReference>
<dbReference type="STRING" id="1271860.SAMN05216174_107148"/>